<gene>
    <name evidence="1" type="ORF">LCGC14_1356950</name>
</gene>
<reference evidence="1" key="1">
    <citation type="journal article" date="2015" name="Nature">
        <title>Complex archaea that bridge the gap between prokaryotes and eukaryotes.</title>
        <authorList>
            <person name="Spang A."/>
            <person name="Saw J.H."/>
            <person name="Jorgensen S.L."/>
            <person name="Zaremba-Niedzwiedzka K."/>
            <person name="Martijn J."/>
            <person name="Lind A.E."/>
            <person name="van Eijk R."/>
            <person name="Schleper C."/>
            <person name="Guy L."/>
            <person name="Ettema T.J."/>
        </authorList>
    </citation>
    <scope>NUCLEOTIDE SEQUENCE</scope>
</reference>
<sequence>MPTRIITGDHTGSRIYTVGRVGYDSIADDAGGTFSANLRTERFSPAGEGGLVMFRRVQARIWHTGAFSGVMKVYVDGVQTQAYNISRVANGNMNSSGSWTLGSNWRVDNANSGVADQSTPTASDISQALSPVMVEGRSYEITYTIASRTAGTLTPKVGQTSGIARSTNDTFVETVVAGSGDALLAFSASATWDGTLDDVSIIELDGGLVDQWMDFEVSAPSEVGKDGGVETIIEMDISEDGTYIEVEMSVDSDNVAGILLPETFWVGHRVIRPGLQRAASSN</sequence>
<organism evidence="1">
    <name type="scientific">marine sediment metagenome</name>
    <dbReference type="NCBI Taxonomy" id="412755"/>
    <lineage>
        <taxon>unclassified sequences</taxon>
        <taxon>metagenomes</taxon>
        <taxon>ecological metagenomes</taxon>
    </lineage>
</organism>
<name>A0A0F9K9V1_9ZZZZ</name>
<proteinExistence type="predicted"/>
<dbReference type="EMBL" id="LAZR01008442">
    <property type="protein sequence ID" value="KKM78738.1"/>
    <property type="molecule type" value="Genomic_DNA"/>
</dbReference>
<comment type="caution">
    <text evidence="1">The sequence shown here is derived from an EMBL/GenBank/DDBJ whole genome shotgun (WGS) entry which is preliminary data.</text>
</comment>
<protein>
    <submittedName>
        <fullName evidence="1">Uncharacterized protein</fullName>
    </submittedName>
</protein>
<evidence type="ECO:0000313" key="1">
    <source>
        <dbReference type="EMBL" id="KKM78738.1"/>
    </source>
</evidence>
<accession>A0A0F9K9V1</accession>
<dbReference type="AlphaFoldDB" id="A0A0F9K9V1"/>